<evidence type="ECO:0000313" key="7">
    <source>
        <dbReference type="EMBL" id="KAK7734146.1"/>
    </source>
</evidence>
<evidence type="ECO:0000256" key="3">
    <source>
        <dbReference type="ARBA" id="ARBA00022989"/>
    </source>
</evidence>
<evidence type="ECO:0000256" key="5">
    <source>
        <dbReference type="SAM" id="MobiDB-lite"/>
    </source>
</evidence>
<keyword evidence="2 6" id="KW-0812">Transmembrane</keyword>
<evidence type="ECO:0008006" key="9">
    <source>
        <dbReference type="Google" id="ProtNLM"/>
    </source>
</evidence>
<evidence type="ECO:0000313" key="8">
    <source>
        <dbReference type="Proteomes" id="UP001430848"/>
    </source>
</evidence>
<dbReference type="Proteomes" id="UP001430848">
    <property type="component" value="Unassembled WGS sequence"/>
</dbReference>
<organism evidence="7 8">
    <name type="scientific">Diaporthe eres</name>
    <name type="common">Phomopsis oblonga</name>
    <dbReference type="NCBI Taxonomy" id="83184"/>
    <lineage>
        <taxon>Eukaryota</taxon>
        <taxon>Fungi</taxon>
        <taxon>Dikarya</taxon>
        <taxon>Ascomycota</taxon>
        <taxon>Pezizomycotina</taxon>
        <taxon>Sordariomycetes</taxon>
        <taxon>Sordariomycetidae</taxon>
        <taxon>Diaporthales</taxon>
        <taxon>Diaporthaceae</taxon>
        <taxon>Diaporthe</taxon>
        <taxon>Diaporthe eres species complex</taxon>
    </lineage>
</organism>
<evidence type="ECO:0000256" key="2">
    <source>
        <dbReference type="ARBA" id="ARBA00022692"/>
    </source>
</evidence>
<dbReference type="EMBL" id="JAKNSF020000016">
    <property type="protein sequence ID" value="KAK7734146.1"/>
    <property type="molecule type" value="Genomic_DNA"/>
</dbReference>
<evidence type="ECO:0000256" key="1">
    <source>
        <dbReference type="ARBA" id="ARBA00004141"/>
    </source>
</evidence>
<evidence type="ECO:0000256" key="4">
    <source>
        <dbReference type="ARBA" id="ARBA00023136"/>
    </source>
</evidence>
<sequence>MQNVLNEADLPTGNSLFMFAQSLGTVIALPIAQSIFLGTLDDKLDARLSDDQASQIPDLGAANVDVEHMDADLVPFVAAAYGNAVQAAIYVAVAAAALAFVTAGLMEWKKLDFKKSPTGSVGQSDSAEKGTEALPGVDMSGRAVQDSEKV</sequence>
<protein>
    <recommendedName>
        <fullName evidence="9">Major facilitator superfamily transporter</fullName>
    </recommendedName>
</protein>
<comment type="subcellular location">
    <subcellularLocation>
        <location evidence="1">Membrane</location>
        <topology evidence="1">Multi-pass membrane protein</topology>
    </subcellularLocation>
</comment>
<keyword evidence="4 6" id="KW-0472">Membrane</keyword>
<gene>
    <name evidence="7" type="ORF">SLS63_004431</name>
</gene>
<name>A0ABR1PDY2_DIAER</name>
<feature type="transmembrane region" description="Helical" evidence="6">
    <location>
        <begin position="87"/>
        <end position="106"/>
    </location>
</feature>
<evidence type="ECO:0000256" key="6">
    <source>
        <dbReference type="SAM" id="Phobius"/>
    </source>
</evidence>
<comment type="caution">
    <text evidence="7">The sequence shown here is derived from an EMBL/GenBank/DDBJ whole genome shotgun (WGS) entry which is preliminary data.</text>
</comment>
<proteinExistence type="predicted"/>
<dbReference type="PANTHER" id="PTHR23501:SF199">
    <property type="entry name" value="MFS EFFLUX TRANSPORTER INPD-RELATED"/>
    <property type="match status" value="1"/>
</dbReference>
<keyword evidence="3 6" id="KW-1133">Transmembrane helix</keyword>
<keyword evidence="8" id="KW-1185">Reference proteome</keyword>
<dbReference type="PANTHER" id="PTHR23501">
    <property type="entry name" value="MAJOR FACILITATOR SUPERFAMILY"/>
    <property type="match status" value="1"/>
</dbReference>
<accession>A0ABR1PDY2</accession>
<reference evidence="7 8" key="1">
    <citation type="submission" date="2024-02" db="EMBL/GenBank/DDBJ databases">
        <title>De novo assembly and annotation of 12 fungi associated with fruit tree decline syndrome in Ontario, Canada.</title>
        <authorList>
            <person name="Sulman M."/>
            <person name="Ellouze W."/>
            <person name="Ilyukhin E."/>
        </authorList>
    </citation>
    <scope>NUCLEOTIDE SEQUENCE [LARGE SCALE GENOMIC DNA]</scope>
    <source>
        <strain evidence="7 8">M169</strain>
    </source>
</reference>
<feature type="region of interest" description="Disordered" evidence="5">
    <location>
        <begin position="114"/>
        <end position="150"/>
    </location>
</feature>